<protein>
    <submittedName>
        <fullName evidence="2">Uncharacterized protein</fullName>
    </submittedName>
</protein>
<proteinExistence type="predicted"/>
<feature type="region of interest" description="Disordered" evidence="1">
    <location>
        <begin position="24"/>
        <end position="98"/>
    </location>
</feature>
<evidence type="ECO:0000256" key="1">
    <source>
        <dbReference type="SAM" id="MobiDB-lite"/>
    </source>
</evidence>
<feature type="compositionally biased region" description="Basic and acidic residues" evidence="1">
    <location>
        <begin position="64"/>
        <end position="76"/>
    </location>
</feature>
<dbReference type="Proteomes" id="UP001187682">
    <property type="component" value="Unassembled WGS sequence"/>
</dbReference>
<evidence type="ECO:0000313" key="2">
    <source>
        <dbReference type="EMBL" id="SPO03348.1"/>
    </source>
</evidence>
<dbReference type="AlphaFoldDB" id="A0AAE8N0Y0"/>
<evidence type="ECO:0000313" key="3">
    <source>
        <dbReference type="Proteomes" id="UP001187682"/>
    </source>
</evidence>
<accession>A0AAE8N0Y0</accession>
<gene>
    <name evidence="2" type="ORF">DNG_06031</name>
</gene>
<comment type="caution">
    <text evidence="2">The sequence shown here is derived from an EMBL/GenBank/DDBJ whole genome shotgun (WGS) entry which is preliminary data.</text>
</comment>
<organism evidence="2 3">
    <name type="scientific">Cephalotrichum gorgonifer</name>
    <dbReference type="NCBI Taxonomy" id="2041049"/>
    <lineage>
        <taxon>Eukaryota</taxon>
        <taxon>Fungi</taxon>
        <taxon>Dikarya</taxon>
        <taxon>Ascomycota</taxon>
        <taxon>Pezizomycotina</taxon>
        <taxon>Sordariomycetes</taxon>
        <taxon>Hypocreomycetidae</taxon>
        <taxon>Microascales</taxon>
        <taxon>Microascaceae</taxon>
        <taxon>Cephalotrichum</taxon>
    </lineage>
</organism>
<reference evidence="2" key="1">
    <citation type="submission" date="2018-03" db="EMBL/GenBank/DDBJ databases">
        <authorList>
            <person name="Guldener U."/>
        </authorList>
    </citation>
    <scope>NUCLEOTIDE SEQUENCE</scope>
</reference>
<name>A0AAE8N0Y0_9PEZI</name>
<dbReference type="EMBL" id="ONZQ02000008">
    <property type="protein sequence ID" value="SPO03348.1"/>
    <property type="molecule type" value="Genomic_DNA"/>
</dbReference>
<sequence length="114" mass="12322">MDEDEEDPFVDVILNIELLSGADEKPIKGLGADKAPSIPRKPKVEAANGVKPTNGAEANGVHPPEPETKTLKRPRADDDDEVVESKKAKKVQPEAEDDDVVIVEDEGVILIDDD</sequence>
<keyword evidence="3" id="KW-1185">Reference proteome</keyword>